<reference evidence="4 5" key="1">
    <citation type="journal article" date="2017" name="BMC Genomics">
        <title>Comparative genomic and phylogenomic analyses of the Bifidobacteriaceae family.</title>
        <authorList>
            <person name="Lugli G.A."/>
            <person name="Milani C."/>
            <person name="Turroni F."/>
            <person name="Duranti S."/>
            <person name="Mancabelli L."/>
            <person name="Mangifesta M."/>
            <person name="Ferrario C."/>
            <person name="Modesto M."/>
            <person name="Mattarelli P."/>
            <person name="Jiri K."/>
            <person name="van Sinderen D."/>
            <person name="Ventura M."/>
        </authorList>
    </citation>
    <scope>NUCLEOTIDE SEQUENCE [LARGE SCALE GENOMIC DNA]</scope>
    <source>
        <strain evidence="4 5">DSM 24742</strain>
    </source>
</reference>
<gene>
    <name evidence="4" type="ORF">PSRA_0998</name>
</gene>
<evidence type="ECO:0000256" key="2">
    <source>
        <dbReference type="PROSITE-ProRule" id="PRU00252"/>
    </source>
</evidence>
<evidence type="ECO:0000313" key="4">
    <source>
        <dbReference type="EMBL" id="OZG51601.1"/>
    </source>
</evidence>
<accession>A0A261EXM1</accession>
<dbReference type="PROSITE" id="PS50935">
    <property type="entry name" value="SSB"/>
    <property type="match status" value="1"/>
</dbReference>
<dbReference type="GO" id="GO:0003697">
    <property type="term" value="F:single-stranded DNA binding"/>
    <property type="evidence" value="ECO:0007669"/>
    <property type="project" value="InterPro"/>
</dbReference>
<evidence type="ECO:0000256" key="1">
    <source>
        <dbReference type="ARBA" id="ARBA00023125"/>
    </source>
</evidence>
<sequence length="183" mass="20460">MTETSPQPSAAGLAACTFRAGNLTKDPVIRSFPDGNSAAYLRIAYTDADGQTRYVSAEVRRRNLEWLERQNLRKGSFVIAIGREHERYNDYRGEDETILRVSLMACHTSWDRTPEDAHTGSAPRPQTKHPDDNEPAKTGAFIDGDFTGSDYDTTGRLKPETPTTETPDPNPYGDEWFDAAPEY</sequence>
<dbReference type="Proteomes" id="UP000216725">
    <property type="component" value="Unassembled WGS sequence"/>
</dbReference>
<dbReference type="EMBL" id="MWWR01000007">
    <property type="protein sequence ID" value="OZG51601.1"/>
    <property type="molecule type" value="Genomic_DNA"/>
</dbReference>
<evidence type="ECO:0000256" key="3">
    <source>
        <dbReference type="SAM" id="MobiDB-lite"/>
    </source>
</evidence>
<dbReference type="CDD" id="cd04496">
    <property type="entry name" value="SSB_OBF"/>
    <property type="match status" value="1"/>
</dbReference>
<dbReference type="AlphaFoldDB" id="A0A261EXM1"/>
<keyword evidence="5" id="KW-1185">Reference proteome</keyword>
<dbReference type="Gene3D" id="2.40.50.140">
    <property type="entry name" value="Nucleic acid-binding proteins"/>
    <property type="match status" value="1"/>
</dbReference>
<comment type="caution">
    <text evidence="4">The sequence shown here is derived from an EMBL/GenBank/DDBJ whole genome shotgun (WGS) entry which is preliminary data.</text>
</comment>
<dbReference type="InterPro" id="IPR000424">
    <property type="entry name" value="Primosome_PriB/ssb"/>
</dbReference>
<dbReference type="SUPFAM" id="SSF50249">
    <property type="entry name" value="Nucleic acid-binding proteins"/>
    <property type="match status" value="1"/>
</dbReference>
<name>A0A261EXM1_9BIFI</name>
<feature type="region of interest" description="Disordered" evidence="3">
    <location>
        <begin position="112"/>
        <end position="183"/>
    </location>
</feature>
<keyword evidence="1 2" id="KW-0238">DNA-binding</keyword>
<protein>
    <recommendedName>
        <fullName evidence="6">Single-stranded DNA-binding protein</fullName>
    </recommendedName>
</protein>
<organism evidence="4 5">
    <name type="scientific">Pseudoscardovia radai</name>
    <dbReference type="NCBI Taxonomy" id="987066"/>
    <lineage>
        <taxon>Bacteria</taxon>
        <taxon>Bacillati</taxon>
        <taxon>Actinomycetota</taxon>
        <taxon>Actinomycetes</taxon>
        <taxon>Bifidobacteriales</taxon>
        <taxon>Bifidobacteriaceae</taxon>
        <taxon>Pseudoscardovia</taxon>
    </lineage>
</organism>
<evidence type="ECO:0000313" key="5">
    <source>
        <dbReference type="Proteomes" id="UP000216725"/>
    </source>
</evidence>
<proteinExistence type="predicted"/>
<dbReference type="InterPro" id="IPR012340">
    <property type="entry name" value="NA-bd_OB-fold"/>
</dbReference>
<dbReference type="RefSeq" id="WP_094660816.1">
    <property type="nucleotide sequence ID" value="NZ_MWWR01000007.1"/>
</dbReference>
<evidence type="ECO:0008006" key="6">
    <source>
        <dbReference type="Google" id="ProtNLM"/>
    </source>
</evidence>
<dbReference type="OrthoDB" id="9809878at2"/>